<reference evidence="7 8" key="1">
    <citation type="submission" date="2024-03" db="EMBL/GenBank/DDBJ databases">
        <title>Novel species of the genus Variovorax.</title>
        <authorList>
            <person name="Liu Q."/>
            <person name="Xin Y.-H."/>
        </authorList>
    </citation>
    <scope>NUCLEOTIDE SEQUENCE [LARGE SCALE GENOMIC DNA]</scope>
    <source>
        <strain evidence="7 8">KACC 18899</strain>
    </source>
</reference>
<keyword evidence="8" id="KW-1185">Reference proteome</keyword>
<proteinExistence type="inferred from homology"/>
<dbReference type="PANTHER" id="PTHR38098:SF1">
    <property type="entry name" value="LPS-ASSEMBLY LIPOPROTEIN LPTE"/>
    <property type="match status" value="1"/>
</dbReference>
<organism evidence="7 8">
    <name type="scientific">Variovorax ureilyticus</name>
    <dbReference type="NCBI Taxonomy" id="1836198"/>
    <lineage>
        <taxon>Bacteria</taxon>
        <taxon>Pseudomonadati</taxon>
        <taxon>Pseudomonadota</taxon>
        <taxon>Betaproteobacteria</taxon>
        <taxon>Burkholderiales</taxon>
        <taxon>Comamonadaceae</taxon>
        <taxon>Variovorax</taxon>
    </lineage>
</organism>
<dbReference type="Pfam" id="PF04390">
    <property type="entry name" value="LptE"/>
    <property type="match status" value="1"/>
</dbReference>
<dbReference type="InterPro" id="IPR007485">
    <property type="entry name" value="LPS_assembly_LptE"/>
</dbReference>
<keyword evidence="2 6" id="KW-0472">Membrane</keyword>
<comment type="subcellular location">
    <subcellularLocation>
        <location evidence="6">Cell outer membrane</location>
        <topology evidence="6">Lipid-anchor</topology>
    </subcellularLocation>
</comment>
<dbReference type="RefSeq" id="WP_340360173.1">
    <property type="nucleotide sequence ID" value="NZ_JBBKZU010000016.1"/>
</dbReference>
<comment type="similarity">
    <text evidence="6">Belongs to the LptE lipoprotein family.</text>
</comment>
<dbReference type="EMBL" id="JBBKZU010000016">
    <property type="protein sequence ID" value="MEJ8814950.1"/>
    <property type="molecule type" value="Genomic_DNA"/>
</dbReference>
<evidence type="ECO:0000256" key="2">
    <source>
        <dbReference type="ARBA" id="ARBA00023136"/>
    </source>
</evidence>
<gene>
    <name evidence="6 7" type="primary">lptE</name>
    <name evidence="7" type="ORF">WKW77_28015</name>
</gene>
<evidence type="ECO:0000256" key="5">
    <source>
        <dbReference type="ARBA" id="ARBA00023288"/>
    </source>
</evidence>
<keyword evidence="1 6" id="KW-0732">Signal</keyword>
<name>A0ABU8VMT7_9BURK</name>
<protein>
    <recommendedName>
        <fullName evidence="6">LPS-assembly lipoprotein LptE</fullName>
    </recommendedName>
</protein>
<evidence type="ECO:0000256" key="4">
    <source>
        <dbReference type="ARBA" id="ARBA00023237"/>
    </source>
</evidence>
<evidence type="ECO:0000313" key="8">
    <source>
        <dbReference type="Proteomes" id="UP001365846"/>
    </source>
</evidence>
<evidence type="ECO:0000256" key="1">
    <source>
        <dbReference type="ARBA" id="ARBA00022729"/>
    </source>
</evidence>
<comment type="subunit">
    <text evidence="6">Component of the lipopolysaccharide transport and assembly complex. Interacts with LptD.</text>
</comment>
<sequence>MSSLRSRRGLLIGLSGALVLSGCGFQLRKAPEFQFKSIAVPATSSFANQVKRNLRAAGTVEVVPTEQVANAEAVLEILAEKRDAVVISTNAAGQVRELQLRLTVRFRVRSKDGRELLAPTEISQSRDITYNETAALAKEGETALLYRDMESDIAQQILRRLAAAKPA</sequence>
<keyword evidence="5 6" id="KW-0449">Lipoprotein</keyword>
<accession>A0ABU8VMT7</accession>
<comment type="caution">
    <text evidence="7">The sequence shown here is derived from an EMBL/GenBank/DDBJ whole genome shotgun (WGS) entry which is preliminary data.</text>
</comment>
<dbReference type="Gene3D" id="3.30.160.150">
    <property type="entry name" value="Lipoprotein like domain"/>
    <property type="match status" value="1"/>
</dbReference>
<evidence type="ECO:0000256" key="6">
    <source>
        <dbReference type="HAMAP-Rule" id="MF_01186"/>
    </source>
</evidence>
<keyword evidence="3 6" id="KW-0564">Palmitate</keyword>
<dbReference type="PROSITE" id="PS51257">
    <property type="entry name" value="PROKAR_LIPOPROTEIN"/>
    <property type="match status" value="1"/>
</dbReference>
<dbReference type="PANTHER" id="PTHR38098">
    <property type="entry name" value="LPS-ASSEMBLY LIPOPROTEIN LPTE"/>
    <property type="match status" value="1"/>
</dbReference>
<evidence type="ECO:0000256" key="3">
    <source>
        <dbReference type="ARBA" id="ARBA00023139"/>
    </source>
</evidence>
<dbReference type="HAMAP" id="MF_01186">
    <property type="entry name" value="LPS_assembly_LptE"/>
    <property type="match status" value="1"/>
</dbReference>
<evidence type="ECO:0000313" key="7">
    <source>
        <dbReference type="EMBL" id="MEJ8814950.1"/>
    </source>
</evidence>
<keyword evidence="4 6" id="KW-0998">Cell outer membrane</keyword>
<comment type="function">
    <text evidence="6">Together with LptD, is involved in the assembly of lipopolysaccharide (LPS) at the surface of the outer membrane. Required for the proper assembly of LptD. Binds LPS and may serve as the LPS recognition site at the outer membrane.</text>
</comment>
<dbReference type="Proteomes" id="UP001365846">
    <property type="component" value="Unassembled WGS sequence"/>
</dbReference>